<evidence type="ECO:0000256" key="1">
    <source>
        <dbReference type="SAM" id="MobiDB-lite"/>
    </source>
</evidence>
<feature type="compositionally biased region" description="Basic and acidic residues" evidence="1">
    <location>
        <begin position="91"/>
        <end position="105"/>
    </location>
</feature>
<sequence length="141" mass="15905">MKSIVEAQNGVVENGSSTDQVQCTREVFKCRAVYKRSDQVQLVGNQLGVEQSWILEASQEQERKEHAQLQTKRGIDIEAAPKEDQLEDENKEAGEEKDRALHKQTDEGSSIIEIVCCANQNVKIRRTHNTDPGKKMKIQLG</sequence>
<feature type="compositionally biased region" description="Basic and acidic residues" evidence="1">
    <location>
        <begin position="60"/>
        <end position="84"/>
    </location>
</feature>
<reference evidence="2 3" key="1">
    <citation type="journal article" date="2015" name="Proc. Natl. Acad. Sci. U.S.A.">
        <title>The resurrection genome of Boea hygrometrica: A blueprint for survival of dehydration.</title>
        <authorList>
            <person name="Xiao L."/>
            <person name="Yang G."/>
            <person name="Zhang L."/>
            <person name="Yang X."/>
            <person name="Zhao S."/>
            <person name="Ji Z."/>
            <person name="Zhou Q."/>
            <person name="Hu M."/>
            <person name="Wang Y."/>
            <person name="Chen M."/>
            <person name="Xu Y."/>
            <person name="Jin H."/>
            <person name="Xiao X."/>
            <person name="Hu G."/>
            <person name="Bao F."/>
            <person name="Hu Y."/>
            <person name="Wan P."/>
            <person name="Li L."/>
            <person name="Deng X."/>
            <person name="Kuang T."/>
            <person name="Xiang C."/>
            <person name="Zhu J.K."/>
            <person name="Oliver M.J."/>
            <person name="He Y."/>
        </authorList>
    </citation>
    <scope>NUCLEOTIDE SEQUENCE [LARGE SCALE GENOMIC DNA]</scope>
    <source>
        <strain evidence="3">cv. XS01</strain>
    </source>
</reference>
<evidence type="ECO:0000313" key="3">
    <source>
        <dbReference type="Proteomes" id="UP000250235"/>
    </source>
</evidence>
<dbReference type="Proteomes" id="UP000250235">
    <property type="component" value="Unassembled WGS sequence"/>
</dbReference>
<dbReference type="AlphaFoldDB" id="A0A2Z7CQX5"/>
<dbReference type="EMBL" id="KQ993244">
    <property type="protein sequence ID" value="KZV49183.1"/>
    <property type="molecule type" value="Genomic_DNA"/>
</dbReference>
<evidence type="ECO:0000313" key="2">
    <source>
        <dbReference type="EMBL" id="KZV49183.1"/>
    </source>
</evidence>
<feature type="region of interest" description="Disordered" evidence="1">
    <location>
        <begin position="59"/>
        <end position="105"/>
    </location>
</feature>
<keyword evidence="3" id="KW-1185">Reference proteome</keyword>
<name>A0A2Z7CQX5_9LAMI</name>
<organism evidence="2 3">
    <name type="scientific">Dorcoceras hygrometricum</name>
    <dbReference type="NCBI Taxonomy" id="472368"/>
    <lineage>
        <taxon>Eukaryota</taxon>
        <taxon>Viridiplantae</taxon>
        <taxon>Streptophyta</taxon>
        <taxon>Embryophyta</taxon>
        <taxon>Tracheophyta</taxon>
        <taxon>Spermatophyta</taxon>
        <taxon>Magnoliopsida</taxon>
        <taxon>eudicotyledons</taxon>
        <taxon>Gunneridae</taxon>
        <taxon>Pentapetalae</taxon>
        <taxon>asterids</taxon>
        <taxon>lamiids</taxon>
        <taxon>Lamiales</taxon>
        <taxon>Gesneriaceae</taxon>
        <taxon>Didymocarpoideae</taxon>
        <taxon>Trichosporeae</taxon>
        <taxon>Loxocarpinae</taxon>
        <taxon>Dorcoceras</taxon>
    </lineage>
</organism>
<proteinExistence type="predicted"/>
<gene>
    <name evidence="2" type="ORF">F511_42651</name>
</gene>
<accession>A0A2Z7CQX5</accession>
<protein>
    <submittedName>
        <fullName evidence="2">Uncharacterized protein</fullName>
    </submittedName>
</protein>